<keyword evidence="1" id="KW-1133">Transmembrane helix</keyword>
<reference evidence="2 3" key="1">
    <citation type="submission" date="2016-10" db="EMBL/GenBank/DDBJ databases">
        <authorList>
            <person name="de Groot N.N."/>
        </authorList>
    </citation>
    <scope>NUCLEOTIDE SEQUENCE [LARGE SCALE GENOMIC DNA]</scope>
    <source>
        <strain evidence="2 3">DSM 2784</strain>
    </source>
</reference>
<organism evidence="2 3">
    <name type="scientific">Acidaminobacter hydrogenoformans DSM 2784</name>
    <dbReference type="NCBI Taxonomy" id="1120920"/>
    <lineage>
        <taxon>Bacteria</taxon>
        <taxon>Bacillati</taxon>
        <taxon>Bacillota</taxon>
        <taxon>Clostridia</taxon>
        <taxon>Peptostreptococcales</taxon>
        <taxon>Acidaminobacteraceae</taxon>
        <taxon>Acidaminobacter</taxon>
    </lineage>
</organism>
<feature type="transmembrane region" description="Helical" evidence="1">
    <location>
        <begin position="164"/>
        <end position="183"/>
    </location>
</feature>
<evidence type="ECO:0000313" key="2">
    <source>
        <dbReference type="EMBL" id="SCZ79122.1"/>
    </source>
</evidence>
<evidence type="ECO:0000256" key="1">
    <source>
        <dbReference type="SAM" id="Phobius"/>
    </source>
</evidence>
<gene>
    <name evidence="2" type="ORF">SAMN03080599_01605</name>
</gene>
<keyword evidence="1" id="KW-0812">Transmembrane</keyword>
<protein>
    <submittedName>
        <fullName evidence="2">Uncharacterized membrane protein</fullName>
    </submittedName>
</protein>
<evidence type="ECO:0000313" key="3">
    <source>
        <dbReference type="Proteomes" id="UP000199208"/>
    </source>
</evidence>
<dbReference type="EMBL" id="FMWL01000006">
    <property type="protein sequence ID" value="SCZ79122.1"/>
    <property type="molecule type" value="Genomic_DNA"/>
</dbReference>
<dbReference type="AlphaFoldDB" id="A0A1G5RYE8"/>
<feature type="transmembrane region" description="Helical" evidence="1">
    <location>
        <begin position="138"/>
        <end position="158"/>
    </location>
</feature>
<proteinExistence type="predicted"/>
<accession>A0A1G5RYE8</accession>
<sequence>MNKETYLNQLRNALSGMPEAELNDILYDYEEHFDAALASGETEEAILEQLGRPEVVAKQFRLSKVIQRAEEKPSSFNLLRAVVASIGLGLFNIIFILGPYLALAGILIAVYATAVALIVAGIGLVFGGVVMAVSGTAVFAPVAIPAGIAGGTLIVAILGAGVAIAALGGLIFLGALKLTQLFYQVTLKYLKLNVRIIKQG</sequence>
<name>A0A1G5RYE8_9FIRM</name>
<feature type="transmembrane region" description="Helical" evidence="1">
    <location>
        <begin position="103"/>
        <end position="126"/>
    </location>
</feature>
<dbReference type="Pfam" id="PF22564">
    <property type="entry name" value="HAAS"/>
    <property type="match status" value="1"/>
</dbReference>
<keyword evidence="1" id="KW-0472">Membrane</keyword>
<dbReference type="OrthoDB" id="9804829at2"/>
<dbReference type="Proteomes" id="UP000199208">
    <property type="component" value="Unassembled WGS sequence"/>
</dbReference>
<feature type="transmembrane region" description="Helical" evidence="1">
    <location>
        <begin position="78"/>
        <end position="97"/>
    </location>
</feature>
<keyword evidence="3" id="KW-1185">Reference proteome</keyword>
<dbReference type="STRING" id="1120920.SAMN03080599_01605"/>
<dbReference type="RefSeq" id="WP_092590383.1">
    <property type="nucleotide sequence ID" value="NZ_FMWL01000006.1"/>
</dbReference>